<evidence type="ECO:0000313" key="2">
    <source>
        <dbReference type="Proteomes" id="UP001168821"/>
    </source>
</evidence>
<accession>A0AA38J0V6</accession>
<reference evidence="1" key="1">
    <citation type="journal article" date="2023" name="G3 (Bethesda)">
        <title>Whole genome assemblies of Zophobas morio and Tenebrio molitor.</title>
        <authorList>
            <person name="Kaur S."/>
            <person name="Stinson S.A."/>
            <person name="diCenzo G.C."/>
        </authorList>
    </citation>
    <scope>NUCLEOTIDE SEQUENCE</scope>
    <source>
        <strain evidence="1">QUZm001</strain>
    </source>
</reference>
<sequence length="127" mass="14049">MSSIKFTRVILGSLDSSAHALCARTPTSESSQARVYSIARTFAASAPEARLQPPVARFPLIKNSKGLSVDRRVTVRTNELSANKVRSKLNGNPLKNVENVALPNIHEIPLRWLDLCDEDPLTRRTLD</sequence>
<dbReference type="Proteomes" id="UP001168821">
    <property type="component" value="Unassembled WGS sequence"/>
</dbReference>
<comment type="caution">
    <text evidence="1">The sequence shown here is derived from an EMBL/GenBank/DDBJ whole genome shotgun (WGS) entry which is preliminary data.</text>
</comment>
<name>A0AA38J0V6_9CUCU</name>
<dbReference type="AlphaFoldDB" id="A0AA38J0V6"/>
<evidence type="ECO:0000313" key="1">
    <source>
        <dbReference type="EMBL" id="KAJ3667153.1"/>
    </source>
</evidence>
<protein>
    <submittedName>
        <fullName evidence="1">Uncharacterized protein</fullName>
    </submittedName>
</protein>
<dbReference type="EMBL" id="JALNTZ010000001">
    <property type="protein sequence ID" value="KAJ3667153.1"/>
    <property type="molecule type" value="Genomic_DNA"/>
</dbReference>
<keyword evidence="2" id="KW-1185">Reference proteome</keyword>
<proteinExistence type="predicted"/>
<gene>
    <name evidence="1" type="ORF">Zmor_002555</name>
</gene>
<organism evidence="1 2">
    <name type="scientific">Zophobas morio</name>
    <dbReference type="NCBI Taxonomy" id="2755281"/>
    <lineage>
        <taxon>Eukaryota</taxon>
        <taxon>Metazoa</taxon>
        <taxon>Ecdysozoa</taxon>
        <taxon>Arthropoda</taxon>
        <taxon>Hexapoda</taxon>
        <taxon>Insecta</taxon>
        <taxon>Pterygota</taxon>
        <taxon>Neoptera</taxon>
        <taxon>Endopterygota</taxon>
        <taxon>Coleoptera</taxon>
        <taxon>Polyphaga</taxon>
        <taxon>Cucujiformia</taxon>
        <taxon>Tenebrionidae</taxon>
        <taxon>Zophobas</taxon>
    </lineage>
</organism>